<dbReference type="PANTHER" id="PTHR11999">
    <property type="entry name" value="GROUP II PYRIDOXAL-5-PHOSPHATE DECARBOXYLASE"/>
    <property type="match status" value="1"/>
</dbReference>
<comment type="similarity">
    <text evidence="2 7">Belongs to the group II decarboxylase family.</text>
</comment>
<evidence type="ECO:0000313" key="8">
    <source>
        <dbReference type="EMBL" id="QHO71200.1"/>
    </source>
</evidence>
<name>A0A7L5AKT9_9MICO</name>
<evidence type="ECO:0000256" key="3">
    <source>
        <dbReference type="ARBA" id="ARBA00022793"/>
    </source>
</evidence>
<dbReference type="InterPro" id="IPR015421">
    <property type="entry name" value="PyrdxlP-dep_Trfase_major"/>
</dbReference>
<protein>
    <submittedName>
        <fullName evidence="8">Glutamate decarboxylase</fullName>
    </submittedName>
</protein>
<dbReference type="EMBL" id="CP017146">
    <property type="protein sequence ID" value="QHO71200.1"/>
    <property type="molecule type" value="Genomic_DNA"/>
</dbReference>
<reference evidence="8 9" key="1">
    <citation type="submission" date="2016-09" db="EMBL/GenBank/DDBJ databases">
        <title>Complete genome sequence of microbes from the polar regions.</title>
        <authorList>
            <person name="Liao L."/>
            <person name="Chen B."/>
        </authorList>
    </citation>
    <scope>NUCLEOTIDE SEQUENCE [LARGE SCALE GENOMIC DNA]</scope>
    <source>
        <strain evidence="8 9">ZS314</strain>
    </source>
</reference>
<dbReference type="Gene3D" id="3.90.1150.10">
    <property type="entry name" value="Aspartate Aminotransferase, domain 1"/>
    <property type="match status" value="1"/>
</dbReference>
<evidence type="ECO:0000256" key="6">
    <source>
        <dbReference type="PIRSR" id="PIRSR602129-50"/>
    </source>
</evidence>
<dbReference type="InterPro" id="IPR015422">
    <property type="entry name" value="PyrdxlP-dep_Trfase_small"/>
</dbReference>
<dbReference type="GO" id="GO:0004058">
    <property type="term" value="F:aromatic-L-amino-acid decarboxylase activity"/>
    <property type="evidence" value="ECO:0007669"/>
    <property type="project" value="UniProtKB-ARBA"/>
</dbReference>
<sequence>MWGDESDVVDLAIEWSAKRVVRHTDPLSTARSASELAADAGPTITASGIGGAAALDVFDRVLEPATRSQDDPLNLAYIAAAPTRAAIAFDFVTSSANIFGGLWEAGAGAIYAENEAIAWLVGLLGWPEGAGGCFVSGGTSGNLSALLTARETALTRRGSRPPGGWKLACSANAHSSIQTAARALDVDILDVPVDERGHLTGPALRVELERSADVFAVVASAGTTNEGIVDDLAAIADVCEEFGVWLHVDGAYGGAGLAAPSVRHRFDGIERADSFIVDPHKWLFAPYDCCALVYRDPQLARATHSQHASYLDHVDRESWNPSELALHLSRRARGLPFWFSLATHGTDRYRDAIESSITTAQEVAEAIRASDHLQLLREVELSVVIFERPGYTDAQYSEWSHEAAVSGRMLCVPTKWNGRTVLRLAFVNPATDPRAVIEVLETLR</sequence>
<dbReference type="InterPro" id="IPR010977">
    <property type="entry name" value="Aromatic_deC"/>
</dbReference>
<keyword evidence="9" id="KW-1185">Reference proteome</keyword>
<proteinExistence type="inferred from homology"/>
<dbReference type="InterPro" id="IPR021115">
    <property type="entry name" value="Pyridoxal-P_BS"/>
</dbReference>
<dbReference type="Pfam" id="PF00282">
    <property type="entry name" value="Pyridoxal_deC"/>
    <property type="match status" value="1"/>
</dbReference>
<evidence type="ECO:0000256" key="1">
    <source>
        <dbReference type="ARBA" id="ARBA00001933"/>
    </source>
</evidence>
<feature type="modified residue" description="N6-(pyridoxal phosphate)lysine" evidence="6">
    <location>
        <position position="281"/>
    </location>
</feature>
<dbReference type="Gene3D" id="3.40.640.10">
    <property type="entry name" value="Type I PLP-dependent aspartate aminotransferase-like (Major domain)"/>
    <property type="match status" value="1"/>
</dbReference>
<gene>
    <name evidence="8" type="ORF">BHD05_13340</name>
</gene>
<dbReference type="InterPro" id="IPR015424">
    <property type="entry name" value="PyrdxlP-dep_Trfase"/>
</dbReference>
<dbReference type="PROSITE" id="PS00392">
    <property type="entry name" value="DDC_GAD_HDC_YDC"/>
    <property type="match status" value="1"/>
</dbReference>
<evidence type="ECO:0000256" key="7">
    <source>
        <dbReference type="RuleBase" id="RU000382"/>
    </source>
</evidence>
<evidence type="ECO:0000256" key="4">
    <source>
        <dbReference type="ARBA" id="ARBA00022898"/>
    </source>
</evidence>
<dbReference type="AlphaFoldDB" id="A0A7L5AKT9"/>
<dbReference type="InterPro" id="IPR002129">
    <property type="entry name" value="PyrdxlP-dep_de-COase"/>
</dbReference>
<accession>A0A7L5AKT9</accession>
<dbReference type="SUPFAM" id="SSF53383">
    <property type="entry name" value="PLP-dependent transferases"/>
    <property type="match status" value="1"/>
</dbReference>
<keyword evidence="3" id="KW-0210">Decarboxylase</keyword>
<dbReference type="KEGG" id="mant:BHD05_13340"/>
<comment type="cofactor">
    <cofactor evidence="1 6 7">
        <name>pyridoxal 5'-phosphate</name>
        <dbReference type="ChEBI" id="CHEBI:597326"/>
    </cofactor>
</comment>
<dbReference type="PANTHER" id="PTHR11999:SF70">
    <property type="entry name" value="MIP05841P"/>
    <property type="match status" value="1"/>
</dbReference>
<dbReference type="Proteomes" id="UP000464507">
    <property type="component" value="Chromosome"/>
</dbReference>
<organism evidence="8 9">
    <name type="scientific">Marisediminicola antarctica</name>
    <dbReference type="NCBI Taxonomy" id="674079"/>
    <lineage>
        <taxon>Bacteria</taxon>
        <taxon>Bacillati</taxon>
        <taxon>Actinomycetota</taxon>
        <taxon>Actinomycetes</taxon>
        <taxon>Micrococcales</taxon>
        <taxon>Microbacteriaceae</taxon>
        <taxon>Marisediminicola</taxon>
    </lineage>
</organism>
<keyword evidence="4 6" id="KW-0663">Pyridoxal phosphate</keyword>
<keyword evidence="5 7" id="KW-0456">Lyase</keyword>
<dbReference type="GO" id="GO:0030170">
    <property type="term" value="F:pyridoxal phosphate binding"/>
    <property type="evidence" value="ECO:0007669"/>
    <property type="project" value="InterPro"/>
</dbReference>
<dbReference type="GO" id="GO:0019752">
    <property type="term" value="P:carboxylic acid metabolic process"/>
    <property type="evidence" value="ECO:0007669"/>
    <property type="project" value="InterPro"/>
</dbReference>
<evidence type="ECO:0000256" key="2">
    <source>
        <dbReference type="ARBA" id="ARBA00009533"/>
    </source>
</evidence>
<evidence type="ECO:0000256" key="5">
    <source>
        <dbReference type="ARBA" id="ARBA00023239"/>
    </source>
</evidence>
<evidence type="ECO:0000313" key="9">
    <source>
        <dbReference type="Proteomes" id="UP000464507"/>
    </source>
</evidence>